<feature type="compositionally biased region" description="Polar residues" evidence="1">
    <location>
        <begin position="485"/>
        <end position="505"/>
    </location>
</feature>
<comment type="caution">
    <text evidence="3">The sequence shown here is derived from an EMBL/GenBank/DDBJ whole genome shotgun (WGS) entry which is preliminary data.</text>
</comment>
<organism evidence="3 4">
    <name type="scientific">Zingiber officinale</name>
    <name type="common">Ginger</name>
    <name type="synonym">Amomum zingiber</name>
    <dbReference type="NCBI Taxonomy" id="94328"/>
    <lineage>
        <taxon>Eukaryota</taxon>
        <taxon>Viridiplantae</taxon>
        <taxon>Streptophyta</taxon>
        <taxon>Embryophyta</taxon>
        <taxon>Tracheophyta</taxon>
        <taxon>Spermatophyta</taxon>
        <taxon>Magnoliopsida</taxon>
        <taxon>Liliopsida</taxon>
        <taxon>Zingiberales</taxon>
        <taxon>Zingiberaceae</taxon>
        <taxon>Zingiber</taxon>
    </lineage>
</organism>
<protein>
    <recommendedName>
        <fullName evidence="2">Srp40 C-terminal domain-containing protein</fullName>
    </recommendedName>
</protein>
<gene>
    <name evidence="3" type="ORF">ZIOFF_041174</name>
</gene>
<feature type="region of interest" description="Disordered" evidence="1">
    <location>
        <begin position="462"/>
        <end position="523"/>
    </location>
</feature>
<dbReference type="PANTHER" id="PTHR23216:SF1">
    <property type="entry name" value="NUCLEOLAR AND COILED-BODY PHOSPHOPROTEIN 1"/>
    <property type="match status" value="1"/>
</dbReference>
<proteinExistence type="predicted"/>
<dbReference type="GO" id="GO:0005730">
    <property type="term" value="C:nucleolus"/>
    <property type="evidence" value="ECO:0007669"/>
    <property type="project" value="InterPro"/>
</dbReference>
<reference evidence="3 4" key="1">
    <citation type="submission" date="2020-08" db="EMBL/GenBank/DDBJ databases">
        <title>Plant Genome Project.</title>
        <authorList>
            <person name="Zhang R.-G."/>
        </authorList>
    </citation>
    <scope>NUCLEOTIDE SEQUENCE [LARGE SCALE GENOMIC DNA]</scope>
    <source>
        <tissue evidence="3">Rhizome</tissue>
    </source>
</reference>
<dbReference type="Pfam" id="PF05022">
    <property type="entry name" value="SRP40_C"/>
    <property type="match status" value="1"/>
</dbReference>
<dbReference type="PROSITE" id="PS50896">
    <property type="entry name" value="LISH"/>
    <property type="match status" value="1"/>
</dbReference>
<feature type="compositionally biased region" description="Basic and acidic residues" evidence="1">
    <location>
        <begin position="275"/>
        <end position="287"/>
    </location>
</feature>
<dbReference type="InterPro" id="IPR007718">
    <property type="entry name" value="Srp40_C"/>
</dbReference>
<feature type="region of interest" description="Disordered" evidence="1">
    <location>
        <begin position="264"/>
        <end position="292"/>
    </location>
</feature>
<evidence type="ECO:0000259" key="2">
    <source>
        <dbReference type="Pfam" id="PF05022"/>
    </source>
</evidence>
<dbReference type="AlphaFoldDB" id="A0A8J5L5C2"/>
<dbReference type="InterPro" id="IPR006594">
    <property type="entry name" value="LisH"/>
</dbReference>
<dbReference type="PANTHER" id="PTHR23216">
    <property type="entry name" value="NUCLEOLAR AND COILED-BODY PHOSPHOPROTEIN 1"/>
    <property type="match status" value="1"/>
</dbReference>
<dbReference type="InterPro" id="IPR039191">
    <property type="entry name" value="Nopp140-like"/>
</dbReference>
<evidence type="ECO:0000313" key="3">
    <source>
        <dbReference type="EMBL" id="KAG6501295.1"/>
    </source>
</evidence>
<dbReference type="Proteomes" id="UP000734854">
    <property type="component" value="Unassembled WGS sequence"/>
</dbReference>
<accession>A0A8J5L5C2</accession>
<dbReference type="EMBL" id="JACMSC010000011">
    <property type="protein sequence ID" value="KAG6501295.1"/>
    <property type="molecule type" value="Genomic_DNA"/>
</dbReference>
<name>A0A8J5L5C2_ZINOF</name>
<feature type="region of interest" description="Disordered" evidence="1">
    <location>
        <begin position="25"/>
        <end position="61"/>
    </location>
</feature>
<keyword evidence="4" id="KW-1185">Reference proteome</keyword>
<feature type="domain" description="Srp40 C-terminal" evidence="2">
    <location>
        <begin position="545"/>
        <end position="618"/>
    </location>
</feature>
<evidence type="ECO:0000256" key="1">
    <source>
        <dbReference type="SAM" id="MobiDB-lite"/>
    </source>
</evidence>
<sequence>MLASSPQAPSSIRFVPRQVMLQQNGAAMVKVDGKESRKEKKERKKRSSETSQLDGANVGRMPLEGLGRDALLRSIAAFLDSNGFSKTLSVLLSEAQLEMGCWESSSVNLEDLFGKLLDPSKCDTEAIINWLRDQVSKNLSNLQDVITNHSSVKTDKNKRKKSHQVDGNGIETLKSETEKVFDEGSKTVEKLAIDFVQGELDGVNKVESELRGLSANNAEISEEHVHESNEQYKVKKKKRKEASKICDEKLAIEGKINEGKKVDSELENLSPKNSDIPEKHHESNEQRKVKKKKHKEVLEVCDELPRDIGNHNEIVKAKKDKLVACEDNSVASNVKEKTEKWKARKVKGTDPATLDPLDDNVSTHKIKKKKQKSPSDVSKLISGEAAEKKSADKVKDVEINTSDFGYQNVLVSEDTEVTKEVSKKRKLLDSEKNDGEIVSKKSKVDSKVNAEKVETGKIVESDRSTVDINTPVPKRNAKENKDTTENAGEQLQHSAKSMENGSLHNSKNEVVGQQLENGSLGKKGGRSVEIYAALSVALNLKSNTPFQRVKVDDAKFVDERLKDNSYWAKDGADSGYGAKAQEVLGQVKGRNFRHEKTKKKRGSYRGGQIDLQSHSVKFTYSDDDE</sequence>
<feature type="region of interest" description="Disordered" evidence="1">
    <location>
        <begin position="342"/>
        <end position="392"/>
    </location>
</feature>
<evidence type="ECO:0000313" key="4">
    <source>
        <dbReference type="Proteomes" id="UP000734854"/>
    </source>
</evidence>